<reference evidence="2" key="1">
    <citation type="submission" date="2007-03" db="EMBL/GenBank/DDBJ databases">
        <title>Annotation of Culex pipiens quinquefasciatus.</title>
        <authorList>
            <consortium name="The Broad Institute Genome Sequencing Platform"/>
            <person name="Atkinson P.W."/>
            <person name="Hemingway J."/>
            <person name="Christensen B.M."/>
            <person name="Higgs S."/>
            <person name="Kodira C."/>
            <person name="Hannick L."/>
            <person name="Megy K."/>
            <person name="O'Leary S."/>
            <person name="Pearson M."/>
            <person name="Haas B.J."/>
            <person name="Mauceli E."/>
            <person name="Wortman J.R."/>
            <person name="Lee N.H."/>
            <person name="Guigo R."/>
            <person name="Stanke M."/>
            <person name="Alvarado L."/>
            <person name="Amedeo P."/>
            <person name="Antoine C.H."/>
            <person name="Arensburger P."/>
            <person name="Bidwell S.L."/>
            <person name="Crawford M."/>
            <person name="Camaro F."/>
            <person name="Devon K."/>
            <person name="Engels R."/>
            <person name="Hammond M."/>
            <person name="Howarth C."/>
            <person name="Koehrsen M."/>
            <person name="Lawson D."/>
            <person name="Montgomery P."/>
            <person name="Nene V."/>
            <person name="Nusbaum C."/>
            <person name="Puiu D."/>
            <person name="Romero-Severson J."/>
            <person name="Severson D.W."/>
            <person name="Shumway M."/>
            <person name="Sisk P."/>
            <person name="Stolte C."/>
            <person name="Zeng Q."/>
            <person name="Eisenstadt E."/>
            <person name="Fraser-Liggett C."/>
            <person name="Strausberg R."/>
            <person name="Galagan J."/>
            <person name="Birren B."/>
            <person name="Collins F.H."/>
        </authorList>
    </citation>
    <scope>NUCLEOTIDE SEQUENCE [LARGE SCALE GENOMIC DNA]</scope>
    <source>
        <strain evidence="2">JHB</strain>
    </source>
</reference>
<dbReference type="Proteomes" id="UP000002320">
    <property type="component" value="Unassembled WGS sequence"/>
</dbReference>
<feature type="signal peptide" evidence="1">
    <location>
        <begin position="1"/>
        <end position="21"/>
    </location>
</feature>
<proteinExistence type="predicted"/>
<dbReference type="InParanoid" id="B0X0T8"/>
<dbReference type="EMBL" id="DS232245">
    <property type="protein sequence ID" value="EDS38330.1"/>
    <property type="molecule type" value="Genomic_DNA"/>
</dbReference>
<protein>
    <submittedName>
        <fullName evidence="2 3">Uncharacterized protein</fullName>
    </submittedName>
</protein>
<gene>
    <name evidence="3" type="primary">6045988</name>
    <name evidence="2" type="ORF">CpipJ_CPIJ013119</name>
</gene>
<evidence type="ECO:0000313" key="4">
    <source>
        <dbReference type="Proteomes" id="UP000002320"/>
    </source>
</evidence>
<dbReference type="VEuPathDB" id="VectorBase:CPIJ013119"/>
<dbReference type="VEuPathDB" id="VectorBase:CQUJHB001283"/>
<evidence type="ECO:0000313" key="2">
    <source>
        <dbReference type="EMBL" id="EDS38330.1"/>
    </source>
</evidence>
<evidence type="ECO:0000313" key="3">
    <source>
        <dbReference type="EnsemblMetazoa" id="CPIJ013119-PA"/>
    </source>
</evidence>
<dbReference type="HOGENOM" id="CLU_1305946_0_0_1"/>
<name>B0X0T8_CULQU</name>
<dbReference type="EnsemblMetazoa" id="CPIJ013119-RA">
    <property type="protein sequence ID" value="CPIJ013119-PA"/>
    <property type="gene ID" value="CPIJ013119"/>
</dbReference>
<feature type="chain" id="PRO_5014567092" evidence="1">
    <location>
        <begin position="22"/>
        <end position="211"/>
    </location>
</feature>
<keyword evidence="4" id="KW-1185">Reference proteome</keyword>
<reference evidence="3" key="2">
    <citation type="submission" date="2020-05" db="UniProtKB">
        <authorList>
            <consortium name="EnsemblMetazoa"/>
        </authorList>
    </citation>
    <scope>IDENTIFICATION</scope>
    <source>
        <strain evidence="3">JHB</strain>
    </source>
</reference>
<keyword evidence="1" id="KW-0732">Signal</keyword>
<sequence length="211" mass="22878">MLASSSAILCGVLLICNYVPRDQQTAALDSYAEVLQGGLDGLLQNVARLQQIKGNLNTVWQQKMTTALGSQDGSGFVTALNQVRTQLEQFFGTYTADATAIVGAFDTWIKSSRTAFLTKTASYQAERDLLLSSFNESIATRDSDNLRRRQCAQHYHTQFEGIEFDYLHASGKSFANVAGTVAAQSAGLTVLQNAGEADAMRLLMAFDSGRS</sequence>
<organism>
    <name type="scientific">Culex quinquefasciatus</name>
    <name type="common">Southern house mosquito</name>
    <name type="synonym">Culex pungens</name>
    <dbReference type="NCBI Taxonomy" id="7176"/>
    <lineage>
        <taxon>Eukaryota</taxon>
        <taxon>Metazoa</taxon>
        <taxon>Ecdysozoa</taxon>
        <taxon>Arthropoda</taxon>
        <taxon>Hexapoda</taxon>
        <taxon>Insecta</taxon>
        <taxon>Pterygota</taxon>
        <taxon>Neoptera</taxon>
        <taxon>Endopterygota</taxon>
        <taxon>Diptera</taxon>
        <taxon>Nematocera</taxon>
        <taxon>Culicoidea</taxon>
        <taxon>Culicidae</taxon>
        <taxon>Culicinae</taxon>
        <taxon>Culicini</taxon>
        <taxon>Culex</taxon>
        <taxon>Culex</taxon>
    </lineage>
</organism>
<dbReference type="AlphaFoldDB" id="B0X0T8"/>
<evidence type="ECO:0000256" key="1">
    <source>
        <dbReference type="SAM" id="SignalP"/>
    </source>
</evidence>
<accession>B0X0T8</accession>
<dbReference type="KEGG" id="cqu:CpipJ_CPIJ013119"/>